<feature type="region of interest" description="Disordered" evidence="1">
    <location>
        <begin position="244"/>
        <end position="267"/>
    </location>
</feature>
<name>A0A4U5MQJ3_STECR</name>
<gene>
    <name evidence="2" type="ORF">L596_019447</name>
</gene>
<comment type="caution">
    <text evidence="2">The sequence shown here is derived from an EMBL/GenBank/DDBJ whole genome shotgun (WGS) entry which is preliminary data.</text>
</comment>
<evidence type="ECO:0000313" key="3">
    <source>
        <dbReference type="Proteomes" id="UP000298663"/>
    </source>
</evidence>
<dbReference type="AlphaFoldDB" id="A0A4U5MQJ3"/>
<dbReference type="EMBL" id="AZBU02000006">
    <property type="protein sequence ID" value="TKR71917.1"/>
    <property type="molecule type" value="Genomic_DNA"/>
</dbReference>
<proteinExistence type="predicted"/>
<accession>A0A4U5MQJ3</accession>
<evidence type="ECO:0000256" key="1">
    <source>
        <dbReference type="SAM" id="MobiDB-lite"/>
    </source>
</evidence>
<evidence type="ECO:0000313" key="2">
    <source>
        <dbReference type="EMBL" id="TKR71917.1"/>
    </source>
</evidence>
<reference evidence="2 3" key="2">
    <citation type="journal article" date="2019" name="G3 (Bethesda)">
        <title>Hybrid Assembly of the Genome of the Entomopathogenic Nematode Steinernema carpocapsae Identifies the X-Chromosome.</title>
        <authorList>
            <person name="Serra L."/>
            <person name="Macchietto M."/>
            <person name="Macias-Munoz A."/>
            <person name="McGill C.J."/>
            <person name="Rodriguez I.M."/>
            <person name="Rodriguez B."/>
            <person name="Murad R."/>
            <person name="Mortazavi A."/>
        </authorList>
    </citation>
    <scope>NUCLEOTIDE SEQUENCE [LARGE SCALE GENOMIC DNA]</scope>
    <source>
        <strain evidence="2 3">ALL</strain>
    </source>
</reference>
<feature type="region of interest" description="Disordered" evidence="1">
    <location>
        <begin position="149"/>
        <end position="180"/>
    </location>
</feature>
<feature type="compositionally biased region" description="Acidic residues" evidence="1">
    <location>
        <begin position="165"/>
        <end position="174"/>
    </location>
</feature>
<organism evidence="2 3">
    <name type="scientific">Steinernema carpocapsae</name>
    <name type="common">Entomopathogenic nematode</name>
    <dbReference type="NCBI Taxonomy" id="34508"/>
    <lineage>
        <taxon>Eukaryota</taxon>
        <taxon>Metazoa</taxon>
        <taxon>Ecdysozoa</taxon>
        <taxon>Nematoda</taxon>
        <taxon>Chromadorea</taxon>
        <taxon>Rhabditida</taxon>
        <taxon>Tylenchina</taxon>
        <taxon>Panagrolaimomorpha</taxon>
        <taxon>Strongyloidoidea</taxon>
        <taxon>Steinernematidae</taxon>
        <taxon>Steinernema</taxon>
    </lineage>
</organism>
<dbReference type="Proteomes" id="UP000298663">
    <property type="component" value="Unassembled WGS sequence"/>
</dbReference>
<reference evidence="2 3" key="1">
    <citation type="journal article" date="2015" name="Genome Biol.">
        <title>Comparative genomics of Steinernema reveals deeply conserved gene regulatory networks.</title>
        <authorList>
            <person name="Dillman A.R."/>
            <person name="Macchietto M."/>
            <person name="Porter C.F."/>
            <person name="Rogers A."/>
            <person name="Williams B."/>
            <person name="Antoshechkin I."/>
            <person name="Lee M.M."/>
            <person name="Goodwin Z."/>
            <person name="Lu X."/>
            <person name="Lewis E.E."/>
            <person name="Goodrich-Blair H."/>
            <person name="Stock S.P."/>
            <person name="Adams B.J."/>
            <person name="Sternberg P.W."/>
            <person name="Mortazavi A."/>
        </authorList>
    </citation>
    <scope>NUCLEOTIDE SEQUENCE [LARGE SCALE GENOMIC DNA]</scope>
    <source>
        <strain evidence="2 3">ALL</strain>
    </source>
</reference>
<feature type="region of interest" description="Disordered" evidence="1">
    <location>
        <begin position="192"/>
        <end position="232"/>
    </location>
</feature>
<protein>
    <submittedName>
        <fullName evidence="2">Uncharacterized protein</fullName>
    </submittedName>
</protein>
<sequence length="333" mass="37623">MAIHGWERKHREVMDIARWIAERKEDLFILDKDRASDLIKEAAWKQVLENCIANGQEWLKTKGPKEKNWGYLRDNKWTMIKSSVRRHLAGNGPSETARRESMDELTNFMIENDILDSAKEKKMKPPATLASSGVQVTIKAGDDITSQFLSKSKSRSTTTSRDQSEDPETEEGGDSDAPQPEMTLSEMLAVVTSSTAEDSTDEVDDEPPAKRGKSSPTHQPRREPSIEPMVLDDDSIMVIEKPTLSKPILPGSSRPPISKPQINSPSIHTALNGTLRAKPEQTKKNDPWAAYRGKFKIRNEEPMEDPDEKPAFLKDLHKMTDPSLKHFLECYIF</sequence>
<keyword evidence="3" id="KW-1185">Reference proteome</keyword>